<keyword evidence="13" id="KW-0496">Mitochondrion</keyword>
<keyword evidence="12" id="KW-0238">DNA-binding</keyword>
<dbReference type="FunFam" id="1.10.150.20:FF:000011">
    <property type="entry name" value="exonuclease 1"/>
    <property type="match status" value="1"/>
</dbReference>
<comment type="cofactor">
    <cofactor evidence="1">
        <name>Mg(2+)</name>
        <dbReference type="ChEBI" id="CHEBI:18420"/>
    </cofactor>
</comment>
<evidence type="ECO:0000256" key="11">
    <source>
        <dbReference type="ARBA" id="ARBA00022881"/>
    </source>
</evidence>
<evidence type="ECO:0000313" key="20">
    <source>
        <dbReference type="Proteomes" id="UP000009168"/>
    </source>
</evidence>
<dbReference type="OrthoDB" id="26491at2759"/>
<keyword evidence="11" id="KW-0267">Excision nuclease</keyword>
<feature type="region of interest" description="Disordered" evidence="16">
    <location>
        <begin position="560"/>
        <end position="595"/>
    </location>
</feature>
<dbReference type="InterPro" id="IPR006084">
    <property type="entry name" value="XPG/Rad2"/>
</dbReference>
<dbReference type="PANTHER" id="PTHR11081:SF65">
    <property type="entry name" value="DNA DAMAGE-INDUCIBLE PROTEIN DIN7-RELATED"/>
    <property type="match status" value="1"/>
</dbReference>
<comment type="similarity">
    <text evidence="3">Belongs to the XPG/RAD2 endonuclease family. EXO1 subfamily.</text>
</comment>
<accession>Q22AM9</accession>
<keyword evidence="20" id="KW-1185">Reference proteome</keyword>
<sequence>MGITGLLNLLKSIVVKRHLKEYKDKTVAIDAYTWLHPAIYTCSYELANNIETTKHIEFCTKRIDQILSFGIKKIVLVFDGRQLPGKKGTEEKREKSREDSRNEAQLLLAQDKKDQAYKKFASSIDITPQMAFELIKAVEGRPNVECIVAPYEADAQLAYLSQIDYVDVVFSEDSDLLAFGCKKVLFKLYKGDNKETGDEISLDNIKNCKEINMSLWNHNMFLTACIFSGCDYLPSLKKMGIQTAFKLVGEFKQFKKCMLSIQQKNYDVPVDYDEKFQLAFLTFRFQYVYCPIKEEIRTLNTYNSNDLRLQFVELDFHNQVSQTNWTHFEDNILIRPLIYKILEPNFSWSFLGDMDLSVALQVSKYMIDPETLMPYKEVKSKLFGIDNSKGNQVKLGTGGLQSLQNNQKLQKRQQTSLSDSATSTKQTQLNAFLKVGTKNSVNKSSSVDQKQGSERNFFLLEDANSNSLNFNRSKMSDKNVDSQELSLTNNDIFSKNIFNKNSNVVKPFKPPSNSNSQNTQSSNILKKKSEYKRPYYEYYEESNYFSDEDDLNFLTVGKIQEQQQEDTNSNRKENTSSDNNKQIKNNNQKSELDSDNNQQIYEEENNFENNNDLLNLNQFKSNKLIVNNLQKQTSLSGLQKQQNSLTNKQYNKLIIDKTPINQIDIPKKNISQNFEIRQIQKIARNDIEVESEDEEKLVNQINSEDNPMLNQNNYYQKSRQFIKKTINNKENDSQEDNKSCISTQSQKNLISQDVGGIQNSEKYQSQKCTQKTISEELSCQGSNDQQGENTILSRMNNFTKETDGQLVIDSQYLIQRHPEYNFLEKFSMFFKNEVNI</sequence>
<evidence type="ECO:0000256" key="8">
    <source>
        <dbReference type="ARBA" id="ARBA00022801"/>
    </source>
</evidence>
<evidence type="ECO:0000256" key="7">
    <source>
        <dbReference type="ARBA" id="ARBA00022763"/>
    </source>
</evidence>
<dbReference type="GO" id="GO:0046872">
    <property type="term" value="F:metal ion binding"/>
    <property type="evidence" value="ECO:0007669"/>
    <property type="project" value="UniProtKB-KW"/>
</dbReference>
<keyword evidence="14" id="KW-0234">DNA repair</keyword>
<reference evidence="20" key="1">
    <citation type="journal article" date="2006" name="PLoS Biol.">
        <title>Macronuclear genome sequence of the ciliate Tetrahymena thermophila, a model eukaryote.</title>
        <authorList>
            <person name="Eisen J.A."/>
            <person name="Coyne R.S."/>
            <person name="Wu M."/>
            <person name="Wu D."/>
            <person name="Thiagarajan M."/>
            <person name="Wortman J.R."/>
            <person name="Badger J.H."/>
            <person name="Ren Q."/>
            <person name="Amedeo P."/>
            <person name="Jones K.M."/>
            <person name="Tallon L.J."/>
            <person name="Delcher A.L."/>
            <person name="Salzberg S.L."/>
            <person name="Silva J.C."/>
            <person name="Haas B.J."/>
            <person name="Majoros W.H."/>
            <person name="Farzad M."/>
            <person name="Carlton J.M."/>
            <person name="Smith R.K. Jr."/>
            <person name="Garg J."/>
            <person name="Pearlman R.E."/>
            <person name="Karrer K.M."/>
            <person name="Sun L."/>
            <person name="Manning G."/>
            <person name="Elde N.C."/>
            <person name="Turkewitz A.P."/>
            <person name="Asai D.J."/>
            <person name="Wilkes D.E."/>
            <person name="Wang Y."/>
            <person name="Cai H."/>
            <person name="Collins K."/>
            <person name="Stewart B.A."/>
            <person name="Lee S.R."/>
            <person name="Wilamowska K."/>
            <person name="Weinberg Z."/>
            <person name="Ruzzo W.L."/>
            <person name="Wloga D."/>
            <person name="Gaertig J."/>
            <person name="Frankel J."/>
            <person name="Tsao C.-C."/>
            <person name="Gorovsky M.A."/>
            <person name="Keeling P.J."/>
            <person name="Waller R.F."/>
            <person name="Patron N.J."/>
            <person name="Cherry J.M."/>
            <person name="Stover N.A."/>
            <person name="Krieger C.J."/>
            <person name="del Toro C."/>
            <person name="Ryder H.F."/>
            <person name="Williamson S.C."/>
            <person name="Barbeau R.A."/>
            <person name="Hamilton E.P."/>
            <person name="Orias E."/>
        </authorList>
    </citation>
    <scope>NUCLEOTIDE SEQUENCE [LARGE SCALE GENOMIC DNA]</scope>
    <source>
        <strain evidence="20">SB210</strain>
    </source>
</reference>
<evidence type="ECO:0000256" key="15">
    <source>
        <dbReference type="ARBA" id="ARBA00023242"/>
    </source>
</evidence>
<dbReference type="InterPro" id="IPR037315">
    <property type="entry name" value="EXO1_H3TH"/>
</dbReference>
<dbReference type="SMART" id="SM00279">
    <property type="entry name" value="HhH2"/>
    <property type="match status" value="1"/>
</dbReference>
<protein>
    <submittedName>
        <fullName evidence="19">XPG I-region family protein</fullName>
    </submittedName>
</protein>
<evidence type="ECO:0000259" key="17">
    <source>
        <dbReference type="SMART" id="SM00484"/>
    </source>
</evidence>
<dbReference type="InterPro" id="IPR044752">
    <property type="entry name" value="PIN-like_EXO1"/>
</dbReference>
<evidence type="ECO:0000256" key="3">
    <source>
        <dbReference type="ARBA" id="ARBA00010563"/>
    </source>
</evidence>
<evidence type="ECO:0000256" key="4">
    <source>
        <dbReference type="ARBA" id="ARBA00022553"/>
    </source>
</evidence>
<dbReference type="InterPro" id="IPR029060">
    <property type="entry name" value="PIN-like_dom_sf"/>
</dbReference>
<feature type="region of interest" description="Disordered" evidence="16">
    <location>
        <begin position="504"/>
        <end position="526"/>
    </location>
</feature>
<proteinExistence type="inferred from homology"/>
<keyword evidence="5" id="KW-0540">Nuclease</keyword>
<dbReference type="InterPro" id="IPR019974">
    <property type="entry name" value="XPG_CS"/>
</dbReference>
<dbReference type="GO" id="GO:0005634">
    <property type="term" value="C:nucleus"/>
    <property type="evidence" value="ECO:0007669"/>
    <property type="project" value="UniProtKB-SubCell"/>
</dbReference>
<feature type="compositionally biased region" description="Low complexity" evidence="16">
    <location>
        <begin position="512"/>
        <end position="523"/>
    </location>
</feature>
<dbReference type="RefSeq" id="XP_001030028.2">
    <property type="nucleotide sequence ID" value="XM_001030028.2"/>
</dbReference>
<evidence type="ECO:0000256" key="5">
    <source>
        <dbReference type="ARBA" id="ARBA00022722"/>
    </source>
</evidence>
<dbReference type="SUPFAM" id="SSF88723">
    <property type="entry name" value="PIN domain-like"/>
    <property type="match status" value="1"/>
</dbReference>
<organism evidence="19 20">
    <name type="scientific">Tetrahymena thermophila (strain SB210)</name>
    <dbReference type="NCBI Taxonomy" id="312017"/>
    <lineage>
        <taxon>Eukaryota</taxon>
        <taxon>Sar</taxon>
        <taxon>Alveolata</taxon>
        <taxon>Ciliophora</taxon>
        <taxon>Intramacronucleata</taxon>
        <taxon>Oligohymenophorea</taxon>
        <taxon>Hymenostomatida</taxon>
        <taxon>Tetrahymenina</taxon>
        <taxon>Tetrahymenidae</taxon>
        <taxon>Tetrahymena</taxon>
    </lineage>
</organism>
<dbReference type="InterPro" id="IPR006086">
    <property type="entry name" value="XPG-I_dom"/>
</dbReference>
<dbReference type="Gene3D" id="3.40.50.1010">
    <property type="entry name" value="5'-nuclease"/>
    <property type="match status" value="1"/>
</dbReference>
<dbReference type="eggNOG" id="KOG2518">
    <property type="taxonomic scope" value="Eukaryota"/>
</dbReference>
<dbReference type="GeneID" id="7846424"/>
<dbReference type="InParanoid" id="Q22AM9"/>
<dbReference type="GO" id="GO:0006281">
    <property type="term" value="P:DNA repair"/>
    <property type="evidence" value="ECO:0007669"/>
    <property type="project" value="UniProtKB-KW"/>
</dbReference>
<dbReference type="KEGG" id="tet:TTHERM_01179960"/>
<evidence type="ECO:0000256" key="12">
    <source>
        <dbReference type="ARBA" id="ARBA00023125"/>
    </source>
</evidence>
<dbReference type="GO" id="GO:0003677">
    <property type="term" value="F:DNA binding"/>
    <property type="evidence" value="ECO:0007669"/>
    <property type="project" value="UniProtKB-KW"/>
</dbReference>
<dbReference type="FunFam" id="3.40.50.1010:FF:000002">
    <property type="entry name" value="Exonuclease 1, putative"/>
    <property type="match status" value="1"/>
</dbReference>
<dbReference type="STRING" id="312017.Q22AM9"/>
<dbReference type="Proteomes" id="UP000009168">
    <property type="component" value="Unassembled WGS sequence"/>
</dbReference>
<dbReference type="Pfam" id="PF00752">
    <property type="entry name" value="XPG_N"/>
    <property type="match status" value="1"/>
</dbReference>
<keyword evidence="6" id="KW-0479">Metal-binding</keyword>
<dbReference type="GO" id="GO:0017108">
    <property type="term" value="F:5'-flap endonuclease activity"/>
    <property type="evidence" value="ECO:0007669"/>
    <property type="project" value="TreeGrafter"/>
</dbReference>
<keyword evidence="9" id="KW-0269">Exonuclease</keyword>
<evidence type="ECO:0000256" key="9">
    <source>
        <dbReference type="ARBA" id="ARBA00022839"/>
    </source>
</evidence>
<dbReference type="EMBL" id="GG662520">
    <property type="protein sequence ID" value="EAR82365.2"/>
    <property type="molecule type" value="Genomic_DNA"/>
</dbReference>
<feature type="compositionally biased region" description="Low complexity" evidence="16">
    <location>
        <begin position="579"/>
        <end position="589"/>
    </location>
</feature>
<dbReference type="PROSITE" id="PS00842">
    <property type="entry name" value="XPG_2"/>
    <property type="match status" value="1"/>
</dbReference>
<keyword evidence="8" id="KW-0378">Hydrolase</keyword>
<dbReference type="InterPro" id="IPR008918">
    <property type="entry name" value="HhH2"/>
</dbReference>
<keyword evidence="7" id="KW-0227">DNA damage</keyword>
<evidence type="ECO:0000256" key="6">
    <source>
        <dbReference type="ARBA" id="ARBA00022723"/>
    </source>
</evidence>
<evidence type="ECO:0000256" key="14">
    <source>
        <dbReference type="ARBA" id="ARBA00023204"/>
    </source>
</evidence>
<dbReference type="HOGENOM" id="CLU_344361_0_0_1"/>
<dbReference type="Pfam" id="PF00867">
    <property type="entry name" value="XPG_I"/>
    <property type="match status" value="1"/>
</dbReference>
<dbReference type="CDD" id="cd09857">
    <property type="entry name" value="PIN_EXO1"/>
    <property type="match status" value="1"/>
</dbReference>
<evidence type="ECO:0000256" key="16">
    <source>
        <dbReference type="SAM" id="MobiDB-lite"/>
    </source>
</evidence>
<evidence type="ECO:0000256" key="13">
    <source>
        <dbReference type="ARBA" id="ARBA00023128"/>
    </source>
</evidence>
<dbReference type="InterPro" id="IPR036279">
    <property type="entry name" value="5-3_exonuclease_C_sf"/>
</dbReference>
<dbReference type="GO" id="GO:0035312">
    <property type="term" value="F:5'-3' DNA exonuclease activity"/>
    <property type="evidence" value="ECO:0007669"/>
    <property type="project" value="InterPro"/>
</dbReference>
<dbReference type="CDD" id="cd09908">
    <property type="entry name" value="H3TH_EXO1"/>
    <property type="match status" value="1"/>
</dbReference>
<dbReference type="SMR" id="Q22AM9"/>
<name>Q22AM9_TETTS</name>
<evidence type="ECO:0000256" key="2">
    <source>
        <dbReference type="ARBA" id="ARBA00004123"/>
    </source>
</evidence>
<dbReference type="SMART" id="SM00484">
    <property type="entry name" value="XPGI"/>
    <property type="match status" value="1"/>
</dbReference>
<evidence type="ECO:0000256" key="10">
    <source>
        <dbReference type="ARBA" id="ARBA00022842"/>
    </source>
</evidence>
<dbReference type="PRINTS" id="PR00853">
    <property type="entry name" value="XPGRADSUPER"/>
</dbReference>
<evidence type="ECO:0000313" key="19">
    <source>
        <dbReference type="EMBL" id="EAR82365.2"/>
    </source>
</evidence>
<feature type="domain" description="XPG N-terminal" evidence="18">
    <location>
        <begin position="1"/>
        <end position="100"/>
    </location>
</feature>
<evidence type="ECO:0000259" key="18">
    <source>
        <dbReference type="SMART" id="SM00485"/>
    </source>
</evidence>
<dbReference type="Gene3D" id="1.10.150.20">
    <property type="entry name" value="5' to 3' exonuclease, C-terminal subdomain"/>
    <property type="match status" value="1"/>
</dbReference>
<dbReference type="SUPFAM" id="SSF47807">
    <property type="entry name" value="5' to 3' exonuclease, C-terminal subdomain"/>
    <property type="match status" value="1"/>
</dbReference>
<keyword evidence="15" id="KW-0539">Nucleus</keyword>
<dbReference type="InterPro" id="IPR006085">
    <property type="entry name" value="XPG_DNA_repair_N"/>
</dbReference>
<dbReference type="SMART" id="SM00485">
    <property type="entry name" value="XPGN"/>
    <property type="match status" value="1"/>
</dbReference>
<keyword evidence="4" id="KW-0597">Phosphoprotein</keyword>
<gene>
    <name evidence="19" type="ORF">TTHERM_01179960</name>
</gene>
<dbReference type="AlphaFoldDB" id="Q22AM9"/>
<feature type="domain" description="XPG-I" evidence="17">
    <location>
        <begin position="140"/>
        <end position="213"/>
    </location>
</feature>
<keyword evidence="10" id="KW-0460">Magnesium</keyword>
<dbReference type="PANTHER" id="PTHR11081">
    <property type="entry name" value="FLAP ENDONUCLEASE FAMILY MEMBER"/>
    <property type="match status" value="1"/>
</dbReference>
<comment type="subcellular location">
    <subcellularLocation>
        <location evidence="2">Nucleus</location>
    </subcellularLocation>
</comment>
<evidence type="ECO:0000256" key="1">
    <source>
        <dbReference type="ARBA" id="ARBA00001946"/>
    </source>
</evidence>